<keyword evidence="5" id="KW-0539">Nucleus</keyword>
<feature type="compositionally biased region" description="Low complexity" evidence="7">
    <location>
        <begin position="1504"/>
        <end position="1522"/>
    </location>
</feature>
<dbReference type="InterPro" id="IPR016024">
    <property type="entry name" value="ARM-type_fold"/>
</dbReference>
<dbReference type="Proteomes" id="UP000799770">
    <property type="component" value="Unassembled WGS sequence"/>
</dbReference>
<evidence type="ECO:0000256" key="2">
    <source>
        <dbReference type="ARBA" id="ARBA00004574"/>
    </source>
</evidence>
<dbReference type="GO" id="GO:0140445">
    <property type="term" value="C:chromosome, telomeric repeat region"/>
    <property type="evidence" value="ECO:0007669"/>
    <property type="project" value="TreeGrafter"/>
</dbReference>
<dbReference type="PANTHER" id="PTHR22928">
    <property type="entry name" value="TELOMERE-ASSOCIATED PROTEIN RIF1"/>
    <property type="match status" value="1"/>
</dbReference>
<feature type="region of interest" description="Disordered" evidence="7">
    <location>
        <begin position="1294"/>
        <end position="1325"/>
    </location>
</feature>
<evidence type="ECO:0000256" key="7">
    <source>
        <dbReference type="SAM" id="MobiDB-lite"/>
    </source>
</evidence>
<dbReference type="SUPFAM" id="SSF48371">
    <property type="entry name" value="ARM repeat"/>
    <property type="match status" value="1"/>
</dbReference>
<feature type="region of interest" description="Disordered" evidence="7">
    <location>
        <begin position="1570"/>
        <end position="1708"/>
    </location>
</feature>
<sequence>MVFSTSKFESFSVRPPTPPKDLKDADSDADDVLQFINDPFGTAPAPAPAPIRIPISKSLLNTPEQSPSSESGASTNSDSRRKRVNFQLQTCTIPGSGTVAHPWTPRHSSPLRPLPQTRVLKPLKSILKAYEPSSTPPPAEGAAAHKFETFADMLESVVKMLAQGSRPSKLDAYISLQRTMQAYDKIPDVEALKDKMGLLSQFIQRDMQAASPTGTGQDSQLISQALKLLMALVRITELKPSMDDDFCAFVIERIIQVAQDAKMPKTVINTHLALLMQQNFRQRIMTIVRIDKILDALEDIQERVSGYSVLAYRIRIYRKLIQQRPDVMSKHTERWFKHTIKAMLSTQKDINQSALDTAMCAAKTFSADRSVTKAVLAVLNRVKSDGDSFAKLIAQELERMLGTEHAALAPQIWGATTALLRDSWQPQVFPAMRDWLSILEKFVRSENEAVKIHANVAFNFLIYAVNITQHTSSGWSGMLLNILQHRIQRRENWKKSEAGAATSGYFTLLYYALRPDASADQLDRYWKDYVVGFWRPLLNSPSSKHSVAACRIVSSLLDGSRKPWNEQRALEMKPQFTIQREELPLLDPRWVRKSLSTVLSFVETLLEVTPWTPDAGEDEPAKTVWTTLLDSLVEASSKEVMATTETKDAIAHVVNSLRRMWDRHTTKLAMPQQKEDNWADKFCFLIDTVVQKLGAYQFADKCLTRNANDEFEVAPTPSHRSRHQGPRLSPLIYFIELLMCRSEGKLSDHVRLRIVQLMLEPCFDAQNSRLGKLDLLRDCSVAVEPFHNNIVASSFWAQIATLTKACFEEEPADERLPQQLGKVYDVLVEILALGSDHLLDAPVGQDLLTSFVAGVHREAGDGAVVLAVIERVSEIVLKKVPATDKNACIPYVNILLRSLPANINRRILEQGRQKMWPSSPTLARGHDFDPYNHFYASVVSVGSEAYNSLHTEDDFERCRDFLSTLASTIPKCPISLLAIYLRRTQPCTTLWVEDPERKLQKQSQQAKQLYEEVLHLWQAILEAIERLPRKDSSLLLALEPLITSGFATRRRGIVNASITAWNSTFGKEESLRYPSRLEDVLQRLRGTVNLSLPSLPARAEDGDALSFYESDVSEPDARRKVPSTHVQESPLRASRTKRKSKSKSPAKSTVSRRGTSLRDTPRVRLRHDNSQILFEPILSSLSDPFNQESQILTKRQKEMIERQIMIANIFSDIRSADNPQSSEVASGDVISDSIGADDLPTARSRTPLKTLTSLGPMDVFLGSSPTPHSRNHSQQILSDDTSVATPNAVRTVQLANEGDDIGSSPPRFEKHDRTDGDMLMSNDTNEDFVDDSFAYAQTGKPVTSSFDEGETIEEEHVPEHANVAAHDDHDDQFEDDLPTDEEASDLPSSTVELQLTAQLNADINARIASSSEEAPVAVVIAAVEPESAFVDAQSHLPPGVAVELGIVHSKEDMEIQNTQPPRAITDISEPVDGSSNSTSRVGDSFSAPALKNEFEVAHTPPIGGLRRSARASVLSSSSQPSGSKKRKGSPLSAESKKQKTSKEAEITFDLEDDQVEQPIKLDCIEVTSSIKTRGRGRPSGEKTSRHARSRSKSQVPSESGVVVPETTRKRSLSRSTSLKEPLHPGAVLVEETPAPKRPRTRASQDVSTVKATLEAEGEAPPPKRLSHVRISPRQSSSDSIRASSTNPDHGGTTIDALPNQSEHVPSPLGEQNAKVALQLQGDTAAPLETSQRQSPQVAGSMGTPTRSFKERVILTPSSIMGKIRDLKRMFSELPQLMFSRQEMREADDLLFDLRVAAHAAGRRGEESQ</sequence>
<evidence type="ECO:0000313" key="9">
    <source>
        <dbReference type="EMBL" id="KAF2116151.1"/>
    </source>
</evidence>
<feature type="region of interest" description="Disordered" evidence="7">
    <location>
        <begin position="1"/>
        <end position="81"/>
    </location>
</feature>
<evidence type="ECO:0000256" key="3">
    <source>
        <dbReference type="ARBA" id="ARBA00022454"/>
    </source>
</evidence>
<name>A0A6A5ZCI9_9PLEO</name>
<feature type="region of interest" description="Disordered" evidence="7">
    <location>
        <begin position="1498"/>
        <end position="1549"/>
    </location>
</feature>
<evidence type="ECO:0000256" key="6">
    <source>
        <dbReference type="ARBA" id="ARBA00023306"/>
    </source>
</evidence>
<keyword evidence="10" id="KW-1185">Reference proteome</keyword>
<feature type="compositionally biased region" description="Acidic residues" evidence="7">
    <location>
        <begin position="1370"/>
        <end position="1384"/>
    </location>
</feature>
<keyword evidence="4" id="KW-0779">Telomere</keyword>
<protein>
    <submittedName>
        <fullName evidence="9">Rap1-interacting factor 1 N terminal-domain-containing protein</fullName>
    </submittedName>
</protein>
<dbReference type="InterPro" id="IPR022031">
    <property type="entry name" value="Rif1_N"/>
</dbReference>
<feature type="domain" description="Telomere-associated protein Rif1 N-terminal" evidence="8">
    <location>
        <begin position="161"/>
        <end position="530"/>
    </location>
</feature>
<dbReference type="GO" id="GO:0005634">
    <property type="term" value="C:nucleus"/>
    <property type="evidence" value="ECO:0007669"/>
    <property type="project" value="UniProtKB-SubCell"/>
</dbReference>
<evidence type="ECO:0000313" key="10">
    <source>
        <dbReference type="Proteomes" id="UP000799770"/>
    </source>
</evidence>
<dbReference type="GO" id="GO:0000723">
    <property type="term" value="P:telomere maintenance"/>
    <property type="evidence" value="ECO:0007669"/>
    <property type="project" value="TreeGrafter"/>
</dbReference>
<evidence type="ECO:0000256" key="1">
    <source>
        <dbReference type="ARBA" id="ARBA00004123"/>
    </source>
</evidence>
<accession>A0A6A5ZCI9</accession>
<feature type="compositionally biased region" description="Basic and acidic residues" evidence="7">
    <location>
        <begin position="1534"/>
        <end position="1545"/>
    </location>
</feature>
<gene>
    <name evidence="9" type="ORF">BDV96DRAFT_43909</name>
</gene>
<comment type="subcellular location">
    <subcellularLocation>
        <location evidence="2">Chromosome</location>
        <location evidence="2">Telomere</location>
    </subcellularLocation>
    <subcellularLocation>
        <location evidence="1">Nucleus</location>
    </subcellularLocation>
</comment>
<evidence type="ECO:0000256" key="5">
    <source>
        <dbReference type="ARBA" id="ARBA00023242"/>
    </source>
</evidence>
<dbReference type="Pfam" id="PF12231">
    <property type="entry name" value="Rif1_N"/>
    <property type="match status" value="1"/>
</dbReference>
<feature type="compositionally biased region" description="Basic residues" evidence="7">
    <location>
        <begin position="1134"/>
        <end position="1144"/>
    </location>
</feature>
<keyword evidence="6" id="KW-0131">Cell cycle</keyword>
<feature type="compositionally biased region" description="Polar residues" evidence="7">
    <location>
        <begin position="1641"/>
        <end position="1650"/>
    </location>
</feature>
<evidence type="ECO:0000256" key="4">
    <source>
        <dbReference type="ARBA" id="ARBA00022895"/>
    </source>
</evidence>
<reference evidence="9" key="1">
    <citation type="journal article" date="2020" name="Stud. Mycol.">
        <title>101 Dothideomycetes genomes: a test case for predicting lifestyles and emergence of pathogens.</title>
        <authorList>
            <person name="Haridas S."/>
            <person name="Albert R."/>
            <person name="Binder M."/>
            <person name="Bloem J."/>
            <person name="Labutti K."/>
            <person name="Salamov A."/>
            <person name="Andreopoulos B."/>
            <person name="Baker S."/>
            <person name="Barry K."/>
            <person name="Bills G."/>
            <person name="Bluhm B."/>
            <person name="Cannon C."/>
            <person name="Castanera R."/>
            <person name="Culley D."/>
            <person name="Daum C."/>
            <person name="Ezra D."/>
            <person name="Gonzalez J."/>
            <person name="Henrissat B."/>
            <person name="Kuo A."/>
            <person name="Liang C."/>
            <person name="Lipzen A."/>
            <person name="Lutzoni F."/>
            <person name="Magnuson J."/>
            <person name="Mondo S."/>
            <person name="Nolan M."/>
            <person name="Ohm R."/>
            <person name="Pangilinan J."/>
            <person name="Park H.-J."/>
            <person name="Ramirez L."/>
            <person name="Alfaro M."/>
            <person name="Sun H."/>
            <person name="Tritt A."/>
            <person name="Yoshinaga Y."/>
            <person name="Zwiers L.-H."/>
            <person name="Turgeon B."/>
            <person name="Goodwin S."/>
            <person name="Spatafora J."/>
            <person name="Crous P."/>
            <person name="Grigoriev I."/>
        </authorList>
    </citation>
    <scope>NUCLEOTIDE SEQUENCE</scope>
    <source>
        <strain evidence="9">CBS 627.86</strain>
    </source>
</reference>
<feature type="compositionally biased region" description="Polar residues" evidence="7">
    <location>
        <begin position="58"/>
        <end position="77"/>
    </location>
</feature>
<dbReference type="PANTHER" id="PTHR22928:SF3">
    <property type="entry name" value="TELOMERE-ASSOCIATED PROTEIN RIF1"/>
    <property type="match status" value="1"/>
</dbReference>
<evidence type="ECO:0000259" key="8">
    <source>
        <dbReference type="Pfam" id="PF12231"/>
    </source>
</evidence>
<dbReference type="EMBL" id="ML977321">
    <property type="protein sequence ID" value="KAF2116151.1"/>
    <property type="molecule type" value="Genomic_DNA"/>
</dbReference>
<feature type="compositionally biased region" description="Low complexity" evidence="7">
    <location>
        <begin position="1669"/>
        <end position="1684"/>
    </location>
</feature>
<feature type="compositionally biased region" description="Basic and acidic residues" evidence="7">
    <location>
        <begin position="1307"/>
        <end position="1316"/>
    </location>
</feature>
<feature type="region of interest" description="Disordered" evidence="7">
    <location>
        <begin position="95"/>
        <end position="114"/>
    </location>
</feature>
<proteinExistence type="predicted"/>
<organism evidence="9 10">
    <name type="scientific">Lophiotrema nucula</name>
    <dbReference type="NCBI Taxonomy" id="690887"/>
    <lineage>
        <taxon>Eukaryota</taxon>
        <taxon>Fungi</taxon>
        <taxon>Dikarya</taxon>
        <taxon>Ascomycota</taxon>
        <taxon>Pezizomycotina</taxon>
        <taxon>Dothideomycetes</taxon>
        <taxon>Pleosporomycetidae</taxon>
        <taxon>Pleosporales</taxon>
        <taxon>Lophiotremataceae</taxon>
        <taxon>Lophiotrema</taxon>
    </lineage>
</organism>
<feature type="region of interest" description="Disordered" evidence="7">
    <location>
        <begin position="1369"/>
        <end position="1389"/>
    </location>
</feature>
<feature type="region of interest" description="Disordered" evidence="7">
    <location>
        <begin position="1454"/>
        <end position="1485"/>
    </location>
</feature>
<feature type="region of interest" description="Disordered" evidence="7">
    <location>
        <begin position="1111"/>
        <end position="1164"/>
    </location>
</feature>
<dbReference type="OrthoDB" id="5399929at2759"/>
<keyword evidence="3" id="KW-0158">Chromosome</keyword>